<keyword evidence="2" id="KW-1185">Reference proteome</keyword>
<protein>
    <submittedName>
        <fullName evidence="1">Uncharacterized protein</fullName>
    </submittedName>
</protein>
<comment type="caution">
    <text evidence="1">The sequence shown here is derived from an EMBL/GenBank/DDBJ whole genome shotgun (WGS) entry which is preliminary data.</text>
</comment>
<accession>A0ABW4HUM7</accession>
<gene>
    <name evidence="1" type="ORF">ACFSBH_15000</name>
</gene>
<evidence type="ECO:0000313" key="1">
    <source>
        <dbReference type="EMBL" id="MFD1608931.1"/>
    </source>
</evidence>
<dbReference type="RefSeq" id="WP_251516818.1">
    <property type="nucleotide sequence ID" value="NZ_JAMBON010000041.1"/>
</dbReference>
<reference evidence="2" key="1">
    <citation type="journal article" date="2019" name="Int. J. Syst. Evol. Microbiol.">
        <title>The Global Catalogue of Microorganisms (GCM) 10K type strain sequencing project: providing services to taxonomists for standard genome sequencing and annotation.</title>
        <authorList>
            <consortium name="The Broad Institute Genomics Platform"/>
            <consortium name="The Broad Institute Genome Sequencing Center for Infectious Disease"/>
            <person name="Wu L."/>
            <person name="Ma J."/>
        </authorList>
    </citation>
    <scope>NUCLEOTIDE SEQUENCE [LARGE SCALE GENOMIC DNA]</scope>
    <source>
        <strain evidence="2">CGMCC 1.12376</strain>
    </source>
</reference>
<name>A0ABW4HUM7_9BACI</name>
<proteinExistence type="predicted"/>
<sequence length="116" mass="12944">MNDITGDLVTILEELYAKEKEIIKAVTILEGEEGGGPGILIKSITEVERTLIKYLGGDRSNWSFFGELSGDNPFLKLEYGNITRDDFINQLRRGVELDLTPEAYMNGECSAEDIII</sequence>
<organism evidence="1 2">
    <name type="scientific">Oceanobacillus luteolus</name>
    <dbReference type="NCBI Taxonomy" id="1274358"/>
    <lineage>
        <taxon>Bacteria</taxon>
        <taxon>Bacillati</taxon>
        <taxon>Bacillota</taxon>
        <taxon>Bacilli</taxon>
        <taxon>Bacillales</taxon>
        <taxon>Bacillaceae</taxon>
        <taxon>Oceanobacillus</taxon>
    </lineage>
</organism>
<dbReference type="EMBL" id="JBHUDE010000140">
    <property type="protein sequence ID" value="MFD1608931.1"/>
    <property type="molecule type" value="Genomic_DNA"/>
</dbReference>
<dbReference type="Proteomes" id="UP001597221">
    <property type="component" value="Unassembled WGS sequence"/>
</dbReference>
<evidence type="ECO:0000313" key="2">
    <source>
        <dbReference type="Proteomes" id="UP001597221"/>
    </source>
</evidence>